<dbReference type="SUPFAM" id="SSF51905">
    <property type="entry name" value="FAD/NAD(P)-binding domain"/>
    <property type="match status" value="1"/>
</dbReference>
<dbReference type="RefSeq" id="WP_133640449.1">
    <property type="nucleotide sequence ID" value="NZ_SNZV01000005.1"/>
</dbReference>
<evidence type="ECO:0000313" key="2">
    <source>
        <dbReference type="EMBL" id="TDS12933.1"/>
    </source>
</evidence>
<dbReference type="Pfam" id="PF13454">
    <property type="entry name" value="NAD_binding_9"/>
    <property type="match status" value="1"/>
</dbReference>
<name>A0A4R7CWP6_9SPHI</name>
<evidence type="ECO:0000313" key="3">
    <source>
        <dbReference type="Proteomes" id="UP000294752"/>
    </source>
</evidence>
<keyword evidence="3" id="KW-1185">Reference proteome</keyword>
<dbReference type="PANTHER" id="PTHR40254">
    <property type="entry name" value="BLR0577 PROTEIN"/>
    <property type="match status" value="1"/>
</dbReference>
<reference evidence="2 3" key="1">
    <citation type="submission" date="2019-03" db="EMBL/GenBank/DDBJ databases">
        <title>Genomic Encyclopedia of Type Strains, Phase III (KMG-III): the genomes of soil and plant-associated and newly described type strains.</title>
        <authorList>
            <person name="Whitman W."/>
        </authorList>
    </citation>
    <scope>NUCLEOTIDE SEQUENCE [LARGE SCALE GENOMIC DNA]</scope>
    <source>
        <strain evidence="2 3">CGMCC 1.12801</strain>
    </source>
</reference>
<dbReference type="InterPro" id="IPR052189">
    <property type="entry name" value="L-asp_N-monooxygenase_NS-form"/>
</dbReference>
<protein>
    <submittedName>
        <fullName evidence="2">FAD-NAD(P)-binding protein</fullName>
    </submittedName>
</protein>
<accession>A0A4R7CWP6</accession>
<sequence>MKKESSFTRLAIVGGGPTALLLLRRLVDIYRGELEVIIFEKTDRVGAGMPYSKCGANDEHITNISGNEIPQVLDPLEDWVTGLQTETLDRFHLSAAHFNAYKALPRLLFGDYLESQFKEVLQEAKQRGITVDLRFKTEVKDIHYAAGGSVTLIYKGGKQQVDKVVICTGHHWPKKLEGKQPNYFDSPYPPFKLAKSTNYNIAVRGASLTAIDAVRTLARNNGYFYTDAAGVRQFELSCVSPRFKMTLHSRNGLLPAVRFHLDDPQLGRSTLLRKDEIDRLLIDNDGFVPLDYVYEHVFLQGIREKQPELYASVKGLRMEDFVAKMLEQRGNKDAFALLQWEYEEAATSIERRESIHWKELLAVLSFALNYPAKYFSAEDMLRLTSTLKPLISLIIAFVPQKSVEEILALHRAGVLNLVDVGDDSRVEPSGSRGVDYYYTDQDGQEISKHFDMFVDCIGQPALSYTNFPFGGLKQDDTVVPAKIRFRDRERGQQSLSDDSKAVQVGVDGEYYLSVPGIAINDSFQVTDAYGGSNTAIYLLAVPFIGGYNPDYSGLDFAEEASLRVVNALML</sequence>
<evidence type="ECO:0000259" key="1">
    <source>
        <dbReference type="Pfam" id="PF13454"/>
    </source>
</evidence>
<feature type="domain" description="FAD-dependent urate hydroxylase HpyO/Asp monooxygenase CreE-like FAD/NAD(P)-binding" evidence="1">
    <location>
        <begin position="11"/>
        <end position="170"/>
    </location>
</feature>
<dbReference type="AlphaFoldDB" id="A0A4R7CWP6"/>
<dbReference type="Proteomes" id="UP000294752">
    <property type="component" value="Unassembled WGS sequence"/>
</dbReference>
<organism evidence="2 3">
    <name type="scientific">Sphingobacterium paludis</name>
    <dbReference type="NCBI Taxonomy" id="1476465"/>
    <lineage>
        <taxon>Bacteria</taxon>
        <taxon>Pseudomonadati</taxon>
        <taxon>Bacteroidota</taxon>
        <taxon>Sphingobacteriia</taxon>
        <taxon>Sphingobacteriales</taxon>
        <taxon>Sphingobacteriaceae</taxon>
        <taxon>Sphingobacterium</taxon>
    </lineage>
</organism>
<dbReference type="EMBL" id="SNZV01000005">
    <property type="protein sequence ID" value="TDS12933.1"/>
    <property type="molecule type" value="Genomic_DNA"/>
</dbReference>
<comment type="caution">
    <text evidence="2">The sequence shown here is derived from an EMBL/GenBank/DDBJ whole genome shotgun (WGS) entry which is preliminary data.</text>
</comment>
<dbReference type="InterPro" id="IPR038732">
    <property type="entry name" value="HpyO/CreE_NAD-binding"/>
</dbReference>
<proteinExistence type="predicted"/>
<gene>
    <name evidence="2" type="ORF">B0I21_10564</name>
</gene>
<dbReference type="OrthoDB" id="6309046at2"/>
<dbReference type="InterPro" id="IPR036188">
    <property type="entry name" value="FAD/NAD-bd_sf"/>
</dbReference>
<dbReference type="Gene3D" id="3.50.50.60">
    <property type="entry name" value="FAD/NAD(P)-binding domain"/>
    <property type="match status" value="1"/>
</dbReference>
<dbReference type="PANTHER" id="PTHR40254:SF1">
    <property type="entry name" value="BLR0577 PROTEIN"/>
    <property type="match status" value="1"/>
</dbReference>